<dbReference type="Gene3D" id="3.40.630.30">
    <property type="match status" value="1"/>
</dbReference>
<dbReference type="CDD" id="cd04301">
    <property type="entry name" value="NAT_SF"/>
    <property type="match status" value="1"/>
</dbReference>
<dbReference type="Proteomes" id="UP000530564">
    <property type="component" value="Unassembled WGS sequence"/>
</dbReference>
<reference evidence="2 3" key="1">
    <citation type="submission" date="2020-08" db="EMBL/GenBank/DDBJ databases">
        <title>Genomic Encyclopedia of Type Strains, Phase IV (KMG-IV): sequencing the most valuable type-strain genomes for metagenomic binning, comparative biology and taxonomic classification.</title>
        <authorList>
            <person name="Goeker M."/>
        </authorList>
    </citation>
    <scope>NUCLEOTIDE SEQUENCE [LARGE SCALE GENOMIC DNA]</scope>
    <source>
        <strain evidence="2 3">DSM 21793</strain>
    </source>
</reference>
<name>A0A840A0W2_9CAUL</name>
<comment type="caution">
    <text evidence="2">The sequence shown here is derived from an EMBL/GenBank/DDBJ whole genome shotgun (WGS) entry which is preliminary data.</text>
</comment>
<gene>
    <name evidence="2" type="ORF">GGQ61_003281</name>
</gene>
<keyword evidence="3" id="KW-1185">Reference proteome</keyword>
<dbReference type="SUPFAM" id="SSF55729">
    <property type="entry name" value="Acyl-CoA N-acyltransferases (Nat)"/>
    <property type="match status" value="1"/>
</dbReference>
<proteinExistence type="predicted"/>
<accession>A0A840A0W2</accession>
<keyword evidence="2" id="KW-0808">Transferase</keyword>
<dbReference type="GO" id="GO:0016747">
    <property type="term" value="F:acyltransferase activity, transferring groups other than amino-acyl groups"/>
    <property type="evidence" value="ECO:0007669"/>
    <property type="project" value="InterPro"/>
</dbReference>
<evidence type="ECO:0000259" key="1">
    <source>
        <dbReference type="PROSITE" id="PS51186"/>
    </source>
</evidence>
<evidence type="ECO:0000313" key="3">
    <source>
        <dbReference type="Proteomes" id="UP000530564"/>
    </source>
</evidence>
<evidence type="ECO:0000313" key="2">
    <source>
        <dbReference type="EMBL" id="MBB3892545.1"/>
    </source>
</evidence>
<dbReference type="Pfam" id="PF00583">
    <property type="entry name" value="Acetyltransf_1"/>
    <property type="match status" value="1"/>
</dbReference>
<feature type="domain" description="N-acetyltransferase" evidence="1">
    <location>
        <begin position="1"/>
        <end position="138"/>
    </location>
</feature>
<dbReference type="InterPro" id="IPR000182">
    <property type="entry name" value="GNAT_dom"/>
</dbReference>
<organism evidence="2 3">
    <name type="scientific">Phenylobacterium haematophilum</name>
    <dbReference type="NCBI Taxonomy" id="98513"/>
    <lineage>
        <taxon>Bacteria</taxon>
        <taxon>Pseudomonadati</taxon>
        <taxon>Pseudomonadota</taxon>
        <taxon>Alphaproteobacteria</taxon>
        <taxon>Caulobacterales</taxon>
        <taxon>Caulobacteraceae</taxon>
        <taxon>Phenylobacterium</taxon>
    </lineage>
</organism>
<dbReference type="EMBL" id="JACIDK010000005">
    <property type="protein sequence ID" value="MBB3892545.1"/>
    <property type="molecule type" value="Genomic_DNA"/>
</dbReference>
<dbReference type="PROSITE" id="PS51186">
    <property type="entry name" value="GNAT"/>
    <property type="match status" value="1"/>
</dbReference>
<protein>
    <submittedName>
        <fullName evidence="2">GNAT superfamily N-acetyltransferase</fullName>
    </submittedName>
</protein>
<dbReference type="InterPro" id="IPR016181">
    <property type="entry name" value="Acyl_CoA_acyltransferase"/>
</dbReference>
<dbReference type="AlphaFoldDB" id="A0A840A0W2"/>
<dbReference type="RefSeq" id="WP_183775108.1">
    <property type="nucleotide sequence ID" value="NZ_JACIDK010000005.1"/>
</dbReference>
<sequence>MIVRRAQADEIAACAALYERVQRETFTWIPPQQHQAADFLSAAEEEEVYLAKDGERLLGIAGFYRQSNFLHSLYVETRGAGVGKALLDYVTVVADGPLSLKCQSPNLRAQDFYLREGFRIVDVGRDPGAAFTWLRLSR</sequence>